<proteinExistence type="predicted"/>
<protein>
    <submittedName>
        <fullName evidence="2">CoA transferase</fullName>
    </submittedName>
</protein>
<dbReference type="OrthoDB" id="9797653at2"/>
<sequence>MQNPTFSPRRFPIISTGLHVSDEQPVGIGRRASLLSGLKVVDLTHFLAGPFGSMVLADMGADVLKVEQITGDSTRRTPPYFFEGDSAYFLSVNRNKRSIALNLRAAEGRAVLLRIVAEADIILDNMRSEQRERLGLTFEDLKEVNPRIISCSINGFGSDGPYNRRPAYDIIVEALSGVMSLTGPVGGPSVRAGVPIGDITAGLYAAIAALGGLEHLRRTGQGQHIDVSMLDSQISLLSYLAQYHLTGGLVPTHQGRAHVSIPTYNTFATKDGSEIVIAANTQEMWRALCVALGRPDLVDDPRFGTGADRLVHQGELLPILQGEFMKWTAEELDRALVDAEVPVAPINGVDVALANVQVRHRNMVVKVRHRSGKDFLTVGTPLKPDDAHGEEFSSPPALGADTASVLMSLGYTKDDVSELARDGIVGLVDG</sequence>
<dbReference type="PANTHER" id="PTHR48207">
    <property type="entry name" value="SUCCINATE--HYDROXYMETHYLGLUTARATE COA-TRANSFERASE"/>
    <property type="match status" value="1"/>
</dbReference>
<dbReference type="InterPro" id="IPR023606">
    <property type="entry name" value="CoA-Trfase_III_dom_1_sf"/>
</dbReference>
<dbReference type="Pfam" id="PF02515">
    <property type="entry name" value="CoA_transf_3"/>
    <property type="match status" value="1"/>
</dbReference>
<organism evidence="2 3">
    <name type="scientific">Microbacterium rhizomatis</name>
    <dbReference type="NCBI Taxonomy" id="1631477"/>
    <lineage>
        <taxon>Bacteria</taxon>
        <taxon>Bacillati</taxon>
        <taxon>Actinomycetota</taxon>
        <taxon>Actinomycetes</taxon>
        <taxon>Micrococcales</taxon>
        <taxon>Microbacteriaceae</taxon>
        <taxon>Microbacterium</taxon>
    </lineage>
</organism>
<accession>A0A5J5J2W8</accession>
<gene>
    <name evidence="2" type="ORF">F6B43_09740</name>
</gene>
<keyword evidence="1 2" id="KW-0808">Transferase</keyword>
<dbReference type="Proteomes" id="UP000325827">
    <property type="component" value="Unassembled WGS sequence"/>
</dbReference>
<dbReference type="InterPro" id="IPR050483">
    <property type="entry name" value="CoA-transferase_III_domain"/>
</dbReference>
<dbReference type="Gene3D" id="3.40.50.10540">
    <property type="entry name" value="Crotonobetainyl-coa:carnitine coa-transferase, domain 1"/>
    <property type="match status" value="1"/>
</dbReference>
<dbReference type="PANTHER" id="PTHR48207:SF3">
    <property type="entry name" value="SUCCINATE--HYDROXYMETHYLGLUTARATE COA-TRANSFERASE"/>
    <property type="match status" value="1"/>
</dbReference>
<evidence type="ECO:0000313" key="3">
    <source>
        <dbReference type="Proteomes" id="UP000325827"/>
    </source>
</evidence>
<evidence type="ECO:0000256" key="1">
    <source>
        <dbReference type="ARBA" id="ARBA00022679"/>
    </source>
</evidence>
<dbReference type="InterPro" id="IPR044855">
    <property type="entry name" value="CoA-Trfase_III_dom3_sf"/>
</dbReference>
<dbReference type="AlphaFoldDB" id="A0A5J5J2W8"/>
<dbReference type="InterPro" id="IPR003673">
    <property type="entry name" value="CoA-Trfase_fam_III"/>
</dbReference>
<dbReference type="GO" id="GO:0008410">
    <property type="term" value="F:CoA-transferase activity"/>
    <property type="evidence" value="ECO:0007669"/>
    <property type="project" value="TreeGrafter"/>
</dbReference>
<evidence type="ECO:0000313" key="2">
    <source>
        <dbReference type="EMBL" id="KAA9107720.1"/>
    </source>
</evidence>
<dbReference type="SUPFAM" id="SSF89796">
    <property type="entry name" value="CoA-transferase family III (CaiB/BaiF)"/>
    <property type="match status" value="1"/>
</dbReference>
<reference evidence="3" key="1">
    <citation type="submission" date="2019-09" db="EMBL/GenBank/DDBJ databases">
        <title>Mumia zhuanghuii sp. nov. isolated from the intestinal contents of plateau pika (Ochotona curzoniae) in the Qinghai-Tibet plateau of China.</title>
        <authorList>
            <person name="Tian Z."/>
        </authorList>
    </citation>
    <scope>NUCLEOTIDE SEQUENCE [LARGE SCALE GENOMIC DNA]</scope>
    <source>
        <strain evidence="3">JCM 30598</strain>
    </source>
</reference>
<dbReference type="EMBL" id="VYSA01000002">
    <property type="protein sequence ID" value="KAA9107720.1"/>
    <property type="molecule type" value="Genomic_DNA"/>
</dbReference>
<name>A0A5J5J2W8_9MICO</name>
<keyword evidence="3" id="KW-1185">Reference proteome</keyword>
<comment type="caution">
    <text evidence="2">The sequence shown here is derived from an EMBL/GenBank/DDBJ whole genome shotgun (WGS) entry which is preliminary data.</text>
</comment>
<dbReference type="Gene3D" id="3.30.1540.10">
    <property type="entry name" value="formyl-coa transferase, domain 3"/>
    <property type="match status" value="1"/>
</dbReference>